<dbReference type="SUPFAM" id="SSF51735">
    <property type="entry name" value="NAD(P)-binding Rossmann-fold domains"/>
    <property type="match status" value="1"/>
</dbReference>
<sequence>MGTRPLILQLLSLPLFLVYSLALASSPTSASRNVIVIGGSSGMGKAAAFEVLSHGGRVLLVSRSMEKLKNAKKELMVAISSTGEGKEDVEDLIHLASVDVTNEDQVAALAASQMPTDDNSASIPWNGLVITAAGRAAHGSVESLSSGDARDMMESKLWGAYYCAKHLGTKLDTSSEDGAAIVFCAGIINRRPGLNCAPLAMANGALEGLTRTLALELGTSTQGRIRVNCLSPGFCDTERFNHMDPTRKQQMMENTAASLPLQKVGQPQDMGQAIYYLLTAPFCTGVILDVDGGHGIRQYANAQKDPMRQKK</sequence>
<dbReference type="InterPro" id="IPR051122">
    <property type="entry name" value="SDR_DHRS6-like"/>
</dbReference>
<evidence type="ECO:0000256" key="2">
    <source>
        <dbReference type="ARBA" id="ARBA00023002"/>
    </source>
</evidence>
<organism evidence="4">
    <name type="scientific">Entomoneis paludosa</name>
    <dbReference type="NCBI Taxonomy" id="265537"/>
    <lineage>
        <taxon>Eukaryota</taxon>
        <taxon>Sar</taxon>
        <taxon>Stramenopiles</taxon>
        <taxon>Ochrophyta</taxon>
        <taxon>Bacillariophyta</taxon>
        <taxon>Bacillariophyceae</taxon>
        <taxon>Bacillariophycidae</taxon>
        <taxon>Entomoneidaceae</taxon>
        <taxon>Entomoneis</taxon>
    </lineage>
</organism>
<dbReference type="InterPro" id="IPR002347">
    <property type="entry name" value="SDR_fam"/>
</dbReference>
<feature type="chain" id="PRO_5031537817" evidence="3">
    <location>
        <begin position="23"/>
        <end position="311"/>
    </location>
</feature>
<name>A0A7S2Y9I8_9STRA</name>
<dbReference type="Gene3D" id="3.40.50.720">
    <property type="entry name" value="NAD(P)-binding Rossmann-like Domain"/>
    <property type="match status" value="1"/>
</dbReference>
<feature type="signal peptide" evidence="3">
    <location>
        <begin position="1"/>
        <end position="22"/>
    </location>
</feature>
<dbReference type="GO" id="GO:0016491">
    <property type="term" value="F:oxidoreductase activity"/>
    <property type="evidence" value="ECO:0007669"/>
    <property type="project" value="UniProtKB-KW"/>
</dbReference>
<comment type="similarity">
    <text evidence="1">Belongs to the short-chain dehydrogenases/reductases (SDR) family.</text>
</comment>
<dbReference type="InterPro" id="IPR036291">
    <property type="entry name" value="NAD(P)-bd_dom_sf"/>
</dbReference>
<protein>
    <submittedName>
        <fullName evidence="4">Uncharacterized protein</fullName>
    </submittedName>
</protein>
<keyword evidence="3" id="KW-0732">Signal</keyword>
<accession>A0A7S2Y9I8</accession>
<keyword evidence="2" id="KW-0560">Oxidoreductase</keyword>
<dbReference type="Pfam" id="PF13561">
    <property type="entry name" value="adh_short_C2"/>
    <property type="match status" value="1"/>
</dbReference>
<dbReference type="EMBL" id="HBHT01014614">
    <property type="protein sequence ID" value="CAD9960769.1"/>
    <property type="molecule type" value="Transcribed_RNA"/>
</dbReference>
<dbReference type="CDD" id="cd05233">
    <property type="entry name" value="SDR_c"/>
    <property type="match status" value="1"/>
</dbReference>
<dbReference type="AlphaFoldDB" id="A0A7S2Y9I8"/>
<evidence type="ECO:0000256" key="1">
    <source>
        <dbReference type="ARBA" id="ARBA00006484"/>
    </source>
</evidence>
<reference evidence="4" key="1">
    <citation type="submission" date="2021-01" db="EMBL/GenBank/DDBJ databases">
        <authorList>
            <person name="Corre E."/>
            <person name="Pelletier E."/>
            <person name="Niang G."/>
            <person name="Scheremetjew M."/>
            <person name="Finn R."/>
            <person name="Kale V."/>
            <person name="Holt S."/>
            <person name="Cochrane G."/>
            <person name="Meng A."/>
            <person name="Brown T."/>
            <person name="Cohen L."/>
        </authorList>
    </citation>
    <scope>NUCLEOTIDE SEQUENCE</scope>
    <source>
        <strain evidence="4">CCMP125</strain>
    </source>
</reference>
<dbReference type="PANTHER" id="PTHR43477:SF1">
    <property type="entry name" value="DIHYDROANTICAPSIN 7-DEHYDROGENASE"/>
    <property type="match status" value="1"/>
</dbReference>
<evidence type="ECO:0000313" key="4">
    <source>
        <dbReference type="EMBL" id="CAD9960769.1"/>
    </source>
</evidence>
<evidence type="ECO:0000256" key="3">
    <source>
        <dbReference type="SAM" id="SignalP"/>
    </source>
</evidence>
<gene>
    <name evidence="4" type="ORF">APAL1065_LOCUS9766</name>
</gene>
<dbReference type="PRINTS" id="PR00081">
    <property type="entry name" value="GDHRDH"/>
</dbReference>
<dbReference type="PANTHER" id="PTHR43477">
    <property type="entry name" value="DIHYDROANTICAPSIN 7-DEHYDROGENASE"/>
    <property type="match status" value="1"/>
</dbReference>
<proteinExistence type="inferred from homology"/>